<feature type="compositionally biased region" description="Low complexity" evidence="1">
    <location>
        <begin position="273"/>
        <end position="301"/>
    </location>
</feature>
<reference evidence="2" key="1">
    <citation type="journal article" date="2020" name="bioRxiv">
        <title>Comparative genomics of Chlamydomonas.</title>
        <authorList>
            <person name="Craig R.J."/>
            <person name="Hasan A.R."/>
            <person name="Ness R.W."/>
            <person name="Keightley P.D."/>
        </authorList>
    </citation>
    <scope>NUCLEOTIDE SEQUENCE</scope>
    <source>
        <strain evidence="2">CCAP 11/70</strain>
    </source>
</reference>
<dbReference type="EMBL" id="JAEHOE010000006">
    <property type="protein sequence ID" value="KAG2499722.1"/>
    <property type="molecule type" value="Genomic_DNA"/>
</dbReference>
<organism evidence="2 3">
    <name type="scientific">Edaphochlamys debaryana</name>
    <dbReference type="NCBI Taxonomy" id="47281"/>
    <lineage>
        <taxon>Eukaryota</taxon>
        <taxon>Viridiplantae</taxon>
        <taxon>Chlorophyta</taxon>
        <taxon>core chlorophytes</taxon>
        <taxon>Chlorophyceae</taxon>
        <taxon>CS clade</taxon>
        <taxon>Chlamydomonadales</taxon>
        <taxon>Chlamydomonadales incertae sedis</taxon>
        <taxon>Edaphochlamys</taxon>
    </lineage>
</organism>
<evidence type="ECO:0000313" key="3">
    <source>
        <dbReference type="Proteomes" id="UP000612055"/>
    </source>
</evidence>
<dbReference type="AlphaFoldDB" id="A0A836C5H4"/>
<feature type="compositionally biased region" description="Gly residues" evidence="1">
    <location>
        <begin position="317"/>
        <end position="331"/>
    </location>
</feature>
<proteinExistence type="predicted"/>
<feature type="compositionally biased region" description="Low complexity" evidence="1">
    <location>
        <begin position="699"/>
        <end position="719"/>
    </location>
</feature>
<sequence>MDGECEPTASAAKRPRRAAGLAALAALTHSSGASRVGRAAAAASAATAADAQPAARSSATGPCPGPADGNAARLVWVAVHSSSPQRHTQQEPEQEYKLEVHATTPSGRHVGYRNGQVVDLLMPDSASPSSPSPDELEWRAQGHRVSVEQCSSLVGKSFSLKFNVVSASRSESEIVETGRLVEVRLGDGGGASSPDASAAAPRIGRHFGTGRHRGACWTLGKSRGVPIFKLCFPSDPEFWVSPEHFASSVGASTLVDAHGLRLNLGERHGAARAARAAAQDAAPNATPVQPRDAARQAAAAPAAPPRAAPPPQLHVGGFDGLVHGFGGGSGDEGGDDDDDGGRDGAIAVGTSADVVGAGVGGAGAAASAGPASAGVARYIQLLQVEAAAARAAASDAVARAAALEARLDMVARQTGVPVAAAPASAAAAAAAAGAVAETAAMPSAGTAGPSTSGSGVVDAAVSTTASPGAGAALQQRDASSTAAACWPASIDEEHALHVIRLLRSGATTTHGCAHMGLEPCCLRGTRVNNNQTTVLHTSTDAGASRAVVRPCALCGRALFAPPDHLPMLVQSCIVGPLRDAFPRIAIGADVTSTGAGVDAHAVAVQVLDGPSVIAAAFFVNCSTGPADAPPRLPRIAFRQRALSHVGAAVMVFAIRAGGDAVQRATDMLAARRWMVRALVDRRITEAVVYGDAPARDLGQGQGLDQGLEQGTAAGRAGADSVGGGGGGGGVIKWRDLCDPTNALWRLPSSAGDTSPGVTGLRSVRVCAPGDVPFDGPPTAAAHGGVQVTARALACKAAWKRAYLLAPQLHVLEGKLSFNGVNVGAEG</sequence>
<evidence type="ECO:0000313" key="2">
    <source>
        <dbReference type="EMBL" id="KAG2499722.1"/>
    </source>
</evidence>
<evidence type="ECO:0000256" key="1">
    <source>
        <dbReference type="SAM" id="MobiDB-lite"/>
    </source>
</evidence>
<feature type="compositionally biased region" description="Pro residues" evidence="1">
    <location>
        <begin position="302"/>
        <end position="312"/>
    </location>
</feature>
<accession>A0A836C5H4</accession>
<feature type="region of interest" description="Disordered" evidence="1">
    <location>
        <begin position="273"/>
        <end position="345"/>
    </location>
</feature>
<protein>
    <submittedName>
        <fullName evidence="2">Uncharacterized protein</fullName>
    </submittedName>
</protein>
<feature type="region of interest" description="Disordered" evidence="1">
    <location>
        <begin position="699"/>
        <end position="721"/>
    </location>
</feature>
<dbReference type="Proteomes" id="UP000612055">
    <property type="component" value="Unassembled WGS sequence"/>
</dbReference>
<comment type="caution">
    <text evidence="2">The sequence shown here is derived from an EMBL/GenBank/DDBJ whole genome shotgun (WGS) entry which is preliminary data.</text>
</comment>
<name>A0A836C5H4_9CHLO</name>
<gene>
    <name evidence="2" type="ORF">HYH03_002656</name>
</gene>
<keyword evidence="3" id="KW-1185">Reference proteome</keyword>